<gene>
    <name evidence="3" type="ORF">IE81DRAFT_339298</name>
</gene>
<feature type="region of interest" description="Disordered" evidence="1">
    <location>
        <begin position="280"/>
        <end position="333"/>
    </location>
</feature>
<reference evidence="3 4" key="1">
    <citation type="journal article" date="2018" name="Mol. Biol. Evol.">
        <title>Broad Genomic Sampling Reveals a Smut Pathogenic Ancestry of the Fungal Clade Ustilaginomycotina.</title>
        <authorList>
            <person name="Kijpornyongpan T."/>
            <person name="Mondo S.J."/>
            <person name="Barry K."/>
            <person name="Sandor L."/>
            <person name="Lee J."/>
            <person name="Lipzen A."/>
            <person name="Pangilinan J."/>
            <person name="LaButti K."/>
            <person name="Hainaut M."/>
            <person name="Henrissat B."/>
            <person name="Grigoriev I.V."/>
            <person name="Spatafora J.W."/>
            <person name="Aime M.C."/>
        </authorList>
    </citation>
    <scope>NUCLEOTIDE SEQUENCE [LARGE SCALE GENOMIC DNA]</scope>
    <source>
        <strain evidence="3 4">MCA 4658</strain>
    </source>
</reference>
<dbReference type="SMART" id="SM01127">
    <property type="entry name" value="DDHD"/>
    <property type="match status" value="1"/>
</dbReference>
<feature type="compositionally biased region" description="Polar residues" evidence="1">
    <location>
        <begin position="798"/>
        <end position="807"/>
    </location>
</feature>
<organism evidence="3 4">
    <name type="scientific">Ceraceosorus guamensis</name>
    <dbReference type="NCBI Taxonomy" id="1522189"/>
    <lineage>
        <taxon>Eukaryota</taxon>
        <taxon>Fungi</taxon>
        <taxon>Dikarya</taxon>
        <taxon>Basidiomycota</taxon>
        <taxon>Ustilaginomycotina</taxon>
        <taxon>Exobasidiomycetes</taxon>
        <taxon>Ceraceosorales</taxon>
        <taxon>Ceraceosoraceae</taxon>
        <taxon>Ceraceosorus</taxon>
    </lineage>
</organism>
<feature type="region of interest" description="Disordered" evidence="1">
    <location>
        <begin position="936"/>
        <end position="969"/>
    </location>
</feature>
<dbReference type="FunCoup" id="A0A316W7B7">
    <property type="interactions" value="306"/>
</dbReference>
<protein>
    <recommendedName>
        <fullName evidence="2">DDHD domain-containing protein</fullName>
    </recommendedName>
</protein>
<keyword evidence="4" id="KW-1185">Reference proteome</keyword>
<evidence type="ECO:0000256" key="1">
    <source>
        <dbReference type="SAM" id="MobiDB-lite"/>
    </source>
</evidence>
<evidence type="ECO:0000259" key="2">
    <source>
        <dbReference type="PROSITE" id="PS51043"/>
    </source>
</evidence>
<dbReference type="GO" id="GO:0005737">
    <property type="term" value="C:cytoplasm"/>
    <property type="evidence" value="ECO:0007669"/>
    <property type="project" value="TreeGrafter"/>
</dbReference>
<evidence type="ECO:0000313" key="3">
    <source>
        <dbReference type="EMBL" id="PWN45749.1"/>
    </source>
</evidence>
<feature type="region of interest" description="Disordered" evidence="1">
    <location>
        <begin position="795"/>
        <end position="847"/>
    </location>
</feature>
<evidence type="ECO:0000313" key="4">
    <source>
        <dbReference type="Proteomes" id="UP000245783"/>
    </source>
</evidence>
<dbReference type="PROSITE" id="PS51043">
    <property type="entry name" value="DDHD"/>
    <property type="match status" value="1"/>
</dbReference>
<dbReference type="AlphaFoldDB" id="A0A316W7B7"/>
<dbReference type="GO" id="GO:0046872">
    <property type="term" value="F:metal ion binding"/>
    <property type="evidence" value="ECO:0007669"/>
    <property type="project" value="InterPro"/>
</dbReference>
<dbReference type="GeneID" id="37037439"/>
<feature type="domain" description="DDHD" evidence="2">
    <location>
        <begin position="694"/>
        <end position="1026"/>
    </location>
</feature>
<sequence>MSSEHTQSQAQTPQRVSFLRAASSSLPSAPTLIPRWLHASENGKTWTSFGNRDHSRLEEAWNDNFHSWQEWKRLRERVALGKKLGKGDVGSRVREKLDGKKAEVMVGNETKDGEVIEEAAPHPDRELESWRIPVAEDHLYEVDLRLHKLSTVFWKSQPTSVRRGTWFLDGSRLTPCTDAVAEELESLWGSIKPYLPSYAEELKSSVSLGSDADDKLKCRLQSQKSSYVIFLGPHLARIYADDVSTRFAKTIWTAWSGEHAGGTLVARGYHNAQQLLKTRGVADAKSSTSGSSKKTGQTSGTATPPRVVSLSTDKTKKSRPASSSSNHSGSSNIVEEKQNLANRASGSHQAVGRPSGDAEATLAGAAAAAASSDASANGPTLTSASLPANENSGAQSTSRPVSGTESFVRSLGNRLSMFGVGGIAGPSPFPTQDIKDSLGQTSAGEQEAGELKEMEGEKSKASAGLGDGTDHGADRGAEGQSAEANTFVDEDEEEEEPPEHLVLVWHGIGQKLAEEWKSLDFALAVSSMRTLMSRRAASKPPSDVGGGGLPGLIGGRRVQFIPVMWRSALDDFQPPRQDDGDEDEHLDNQFGLEQIFGSNEKDSIPFVKTLISGVALDIPFYLSHHKGEIMNRVRAHTNFVWRLWNQRNPRFLARGGKTHLIAHSLGAAIAADVLSAQPTFAGELGAISSYETQLVFDVSSLYLLGSPVALFMWLQQAQLIARKGREGTKDSSRDEALERSGRFGCLAVDRCFNIAAMTDPIGTRLNACVGERYAQIIKPHVLAKAVTAILRGQPGALSESTSTSTGIFGTWARGSSGPGGARPSSSAQDPDEANAPDGGGIDTLGLMSTPLDASAEDVAGSAKTAAENGSSGSEWIQRFAPKKVKAAYAEKRNTVSAGAMAAATAALAQVSATGQVESGSHSQASTLKSAYNLKQEVDSGATERPSTAEAEVSEKADESDADGMALTQRSRAERRMRALSPLGSVDFVIPLQASLISHQYLEMLYSHAGYWQDPSFADFLLATLFSTREQLDQARQRLEKPE</sequence>
<feature type="compositionally biased region" description="Low complexity" evidence="1">
    <location>
        <begin position="285"/>
        <end position="301"/>
    </location>
</feature>
<dbReference type="Pfam" id="PF02862">
    <property type="entry name" value="DDHD"/>
    <property type="match status" value="1"/>
</dbReference>
<dbReference type="InterPro" id="IPR058055">
    <property type="entry name" value="PA-PLA1"/>
</dbReference>
<accession>A0A316W7B7</accession>
<dbReference type="RefSeq" id="XP_025372909.1">
    <property type="nucleotide sequence ID" value="XM_025515569.1"/>
</dbReference>
<feature type="region of interest" description="Disordered" evidence="1">
    <location>
        <begin position="1"/>
        <end position="23"/>
    </location>
</feature>
<feature type="region of interest" description="Disordered" evidence="1">
    <location>
        <begin position="422"/>
        <end position="495"/>
    </location>
</feature>
<feature type="region of interest" description="Disordered" evidence="1">
    <location>
        <begin position="373"/>
        <end position="406"/>
    </location>
</feature>
<dbReference type="GO" id="GO:0004620">
    <property type="term" value="F:phospholipase activity"/>
    <property type="evidence" value="ECO:0007669"/>
    <property type="project" value="TreeGrafter"/>
</dbReference>
<feature type="compositionally biased region" description="Basic and acidic residues" evidence="1">
    <location>
        <begin position="449"/>
        <end position="460"/>
    </location>
</feature>
<feature type="compositionally biased region" description="Basic and acidic residues" evidence="1">
    <location>
        <begin position="468"/>
        <end position="477"/>
    </location>
</feature>
<dbReference type="InParanoid" id="A0A316W7B7"/>
<dbReference type="Proteomes" id="UP000245783">
    <property type="component" value="Unassembled WGS sequence"/>
</dbReference>
<feature type="compositionally biased region" description="Low complexity" evidence="1">
    <location>
        <begin position="320"/>
        <end position="331"/>
    </location>
</feature>
<dbReference type="InterPro" id="IPR057826">
    <property type="entry name" value="WWE_C20G8.02"/>
</dbReference>
<proteinExistence type="predicted"/>
<dbReference type="OrthoDB" id="69269at2759"/>
<dbReference type="Pfam" id="PF23463">
    <property type="entry name" value="WWE_2"/>
    <property type="match status" value="1"/>
</dbReference>
<dbReference type="STRING" id="1522189.A0A316W7B7"/>
<dbReference type="PANTHER" id="PTHR23509">
    <property type="entry name" value="PA-PL1 PHOSPHOLIPASE FAMILY"/>
    <property type="match status" value="1"/>
</dbReference>
<dbReference type="EMBL" id="KZ819354">
    <property type="protein sequence ID" value="PWN45749.1"/>
    <property type="molecule type" value="Genomic_DNA"/>
</dbReference>
<dbReference type="InterPro" id="IPR004177">
    <property type="entry name" value="DDHD_dom"/>
</dbReference>
<dbReference type="PANTHER" id="PTHR23509:SF6">
    <property type="entry name" value="PHOSPHOLIPASE C1020.13C-RELATED"/>
    <property type="match status" value="1"/>
</dbReference>
<feature type="compositionally biased region" description="Polar residues" evidence="1">
    <location>
        <begin position="1"/>
        <end position="15"/>
    </location>
</feature>
<feature type="compositionally biased region" description="Polar residues" evidence="1">
    <location>
        <begin position="377"/>
        <end position="406"/>
    </location>
</feature>
<name>A0A316W7B7_9BASI</name>